<gene>
    <name evidence="4" type="ORF">CRP01_01845</name>
</gene>
<dbReference type="InterPro" id="IPR026444">
    <property type="entry name" value="Secre_tail"/>
</dbReference>
<dbReference type="InterPro" id="IPR003599">
    <property type="entry name" value="Ig_sub"/>
</dbReference>
<dbReference type="Gene3D" id="2.60.40.10">
    <property type="entry name" value="Immunoglobulins"/>
    <property type="match status" value="1"/>
</dbReference>
<evidence type="ECO:0000259" key="3">
    <source>
        <dbReference type="PROSITE" id="PS50835"/>
    </source>
</evidence>
<dbReference type="InterPro" id="IPR032675">
    <property type="entry name" value="LRR_dom_sf"/>
</dbReference>
<feature type="domain" description="Ig-like" evidence="3">
    <location>
        <begin position="431"/>
        <end position="505"/>
    </location>
</feature>
<evidence type="ECO:0000313" key="4">
    <source>
        <dbReference type="EMBL" id="PHN08678.1"/>
    </source>
</evidence>
<keyword evidence="5" id="KW-1185">Reference proteome</keyword>
<dbReference type="PROSITE" id="PS50835">
    <property type="entry name" value="IG_LIKE"/>
    <property type="match status" value="1"/>
</dbReference>
<dbReference type="Gene3D" id="3.80.10.10">
    <property type="entry name" value="Ribonuclease Inhibitor"/>
    <property type="match status" value="2"/>
</dbReference>
<dbReference type="InterPro" id="IPR001611">
    <property type="entry name" value="Leu-rich_rpt"/>
</dbReference>
<dbReference type="EMBL" id="PDUD01000001">
    <property type="protein sequence ID" value="PHN08678.1"/>
    <property type="molecule type" value="Genomic_DNA"/>
</dbReference>
<dbReference type="SUPFAM" id="SSF48726">
    <property type="entry name" value="Immunoglobulin"/>
    <property type="match status" value="1"/>
</dbReference>
<dbReference type="InterPro" id="IPR052941">
    <property type="entry name" value="StomDev_PlantInt_Reg"/>
</dbReference>
<dbReference type="Pfam" id="PF18962">
    <property type="entry name" value="Por_Secre_tail"/>
    <property type="match status" value="1"/>
</dbReference>
<organism evidence="4 5">
    <name type="scientific">Flavilitoribacter nigricans (strain ATCC 23147 / DSM 23189 / NBRC 102662 / NCIMB 1420 / SS-2)</name>
    <name type="common">Lewinella nigricans</name>
    <dbReference type="NCBI Taxonomy" id="1122177"/>
    <lineage>
        <taxon>Bacteria</taxon>
        <taxon>Pseudomonadati</taxon>
        <taxon>Bacteroidota</taxon>
        <taxon>Saprospiria</taxon>
        <taxon>Saprospirales</taxon>
        <taxon>Lewinellaceae</taxon>
        <taxon>Flavilitoribacter</taxon>
    </lineage>
</organism>
<protein>
    <recommendedName>
        <fullName evidence="3">Ig-like domain-containing protein</fullName>
    </recommendedName>
</protein>
<proteinExistence type="predicted"/>
<comment type="caution">
    <text evidence="4">The sequence shown here is derived from an EMBL/GenBank/DDBJ whole genome shotgun (WGS) entry which is preliminary data.</text>
</comment>
<dbReference type="SUPFAM" id="SSF52058">
    <property type="entry name" value="L domain-like"/>
    <property type="match status" value="1"/>
</dbReference>
<dbReference type="SMART" id="SM00409">
    <property type="entry name" value="IG"/>
    <property type="match status" value="1"/>
</dbReference>
<sequence length="693" mass="76566">MICHGTVTVDLNSLTVKDTAINLSLLDLSPLDAAAFTTCFDTFYITITTATNEQLAIAPDSVLLTCRDFAEAHIFEISNLKEPDENYCWGYLSITNHESVTCSERFQDSVALTNFYRLTNGPYWTNSWDLSLPIDNWYGLKLHDDGSVECLDLDGRVSCFADVTGNGNQLKGFLPNINLPHLRLLSLANNDLSGPIPNFSRMPELEQLNLSRNQIEGQIPDFAFFPILTHLYLGQNQLTGPIPNFSALPMLNRFFAYINMLDSNIPDFTNLPNLTDLALGVNNLTGPIPDFSNCPNLRFLALHDNQLIGGIPDFSNIPALNTLDLNRNPLGGYIPDFSHLPNLVTLYLEDVGLTGAIPNFSNTPEMGFLYLRGNELSELVPDFSNLPTLSFIDVRYNQFTFEDLLPNYFELETLISGNNGNYWLYKQDTIPAVSPVYGNMDDALTIDLIIDDTVSSNLYRWYKDGVFLQEIQGDNALTLSNLQLSDAGIYTCKITNSNIPELNLTTPEILVIVEDPVPAECDAPDLQIGQNDIPSGTYRAANTLESTGSILNGSEVVFTAGQSVHLLPGFHAQVGAQLSVNIEDCVLSNQALTLPAASVFRQMGYSEPTMSLFPNPASWFTNVVYELPGSTSPFRLFITDLNGSVLRVITEEMAIGEGSQQLNINLSTIPTGYYMIHLVTQAQKIQAPIAIIR</sequence>
<evidence type="ECO:0000256" key="1">
    <source>
        <dbReference type="ARBA" id="ARBA00022729"/>
    </source>
</evidence>
<dbReference type="Proteomes" id="UP000223913">
    <property type="component" value="Unassembled WGS sequence"/>
</dbReference>
<dbReference type="CDD" id="cd00096">
    <property type="entry name" value="Ig"/>
    <property type="match status" value="1"/>
</dbReference>
<dbReference type="PANTHER" id="PTHR48004">
    <property type="entry name" value="OS01G0149700 PROTEIN"/>
    <property type="match status" value="1"/>
</dbReference>
<keyword evidence="1" id="KW-0732">Signal</keyword>
<accession>A0A2D0NJR8</accession>
<dbReference type="Pfam" id="PF00560">
    <property type="entry name" value="LRR_1"/>
    <property type="match status" value="1"/>
</dbReference>
<dbReference type="PROSITE" id="PS51450">
    <property type="entry name" value="LRR"/>
    <property type="match status" value="1"/>
</dbReference>
<dbReference type="NCBIfam" id="NF045639">
    <property type="entry name" value="GCX_COOH"/>
    <property type="match status" value="1"/>
</dbReference>
<dbReference type="InterPro" id="IPR036179">
    <property type="entry name" value="Ig-like_dom_sf"/>
</dbReference>
<dbReference type="AlphaFoldDB" id="A0A2D0NJR8"/>
<dbReference type="NCBIfam" id="TIGR04183">
    <property type="entry name" value="Por_Secre_tail"/>
    <property type="match status" value="1"/>
</dbReference>
<dbReference type="InterPro" id="IPR013783">
    <property type="entry name" value="Ig-like_fold"/>
</dbReference>
<evidence type="ECO:0000313" key="5">
    <source>
        <dbReference type="Proteomes" id="UP000223913"/>
    </source>
</evidence>
<dbReference type="InterPro" id="IPR055015">
    <property type="entry name" value="GCX_COOH"/>
</dbReference>
<keyword evidence="2" id="KW-1015">Disulfide bond</keyword>
<name>A0A2D0NJR8_FLAN2</name>
<dbReference type="InterPro" id="IPR007110">
    <property type="entry name" value="Ig-like_dom"/>
</dbReference>
<dbReference type="Pfam" id="PF13895">
    <property type="entry name" value="Ig_2"/>
    <property type="match status" value="1"/>
</dbReference>
<evidence type="ECO:0000256" key="2">
    <source>
        <dbReference type="ARBA" id="ARBA00023157"/>
    </source>
</evidence>
<dbReference type="PANTHER" id="PTHR48004:SF59">
    <property type="entry name" value="LEUCINE-RICH REPEAT-CONTAINING N-TERMINAL PLANT-TYPE DOMAIN-CONTAINING PROTEIN"/>
    <property type="match status" value="1"/>
</dbReference>
<reference evidence="4 5" key="1">
    <citation type="submission" date="2017-10" db="EMBL/GenBank/DDBJ databases">
        <title>The draft genome sequence of Lewinella nigricans NBRC 102662.</title>
        <authorList>
            <person name="Wang K."/>
        </authorList>
    </citation>
    <scope>NUCLEOTIDE SEQUENCE [LARGE SCALE GENOMIC DNA]</scope>
    <source>
        <strain evidence="4 5">NBRC 102662</strain>
    </source>
</reference>